<evidence type="ECO:0000259" key="5">
    <source>
        <dbReference type="Pfam" id="PF00108"/>
    </source>
</evidence>
<evidence type="ECO:0000259" key="6">
    <source>
        <dbReference type="Pfam" id="PF02803"/>
    </source>
</evidence>
<dbReference type="InterPro" id="IPR020617">
    <property type="entry name" value="Thiolase_C"/>
</dbReference>
<evidence type="ECO:0000256" key="4">
    <source>
        <dbReference type="RuleBase" id="RU003557"/>
    </source>
</evidence>
<dbReference type="Proteomes" id="UP000199651">
    <property type="component" value="Unassembled WGS sequence"/>
</dbReference>
<sequence>MNEAYVLDYVRTARGRGSTVGGLHHLSALDLVTGLQRALVERTDFDPGTVEDVVIGCASQVGEQGGNLARTAVLLAGWGDQVPGMTVNRSCASGMEAVAQVAARVRVGELSLAVAGGVESTSRVPMFSDRAPLWTDAEVVAAAGSVHMGVAADLNATIDGFSRADLDAYALESHHKAAAANRAGAFSQSLVPLGGLDRDEQVRPRVSRESLSALTPAFAAIGADGQDALALSSRAWPERIEHGHTVGTSPSVADGAALLLIGDALAARRLGITPRARIVSSSVVAHDPVTMLTAGQEAMVTAMRRAAIRPGEVDVFEFAESFAALCLRLRRDLGAGPDRLNLCGGTLAAGHALGATGAIMVGECVENLERCSGRVGVAGVSGAGGLGAGLVMSRMV</sequence>
<feature type="domain" description="Thiolase C-terminal" evidence="6">
    <location>
        <begin position="273"/>
        <end position="393"/>
    </location>
</feature>
<dbReference type="GO" id="GO:0016747">
    <property type="term" value="F:acyltransferase activity, transferring groups other than amino-acyl groups"/>
    <property type="evidence" value="ECO:0007669"/>
    <property type="project" value="InterPro"/>
</dbReference>
<evidence type="ECO:0000256" key="3">
    <source>
        <dbReference type="ARBA" id="ARBA00023315"/>
    </source>
</evidence>
<dbReference type="InterPro" id="IPR020615">
    <property type="entry name" value="Thiolase_acyl_enz_int_AS"/>
</dbReference>
<dbReference type="InterPro" id="IPR002155">
    <property type="entry name" value="Thiolase"/>
</dbReference>
<reference evidence="8" key="1">
    <citation type="submission" date="2016-10" db="EMBL/GenBank/DDBJ databases">
        <authorList>
            <person name="Varghese N."/>
            <person name="Submissions S."/>
        </authorList>
    </citation>
    <scope>NUCLEOTIDE SEQUENCE [LARGE SCALE GENOMIC DNA]</scope>
    <source>
        <strain evidence="8">IBRC-M 10655</strain>
    </source>
</reference>
<dbReference type="PROSITE" id="PS00098">
    <property type="entry name" value="THIOLASE_1"/>
    <property type="match status" value="1"/>
</dbReference>
<dbReference type="PIRSF" id="PIRSF000429">
    <property type="entry name" value="Ac-CoA_Ac_transf"/>
    <property type="match status" value="1"/>
</dbReference>
<organism evidence="7 8">
    <name type="scientific">Actinokineospora alba</name>
    <dbReference type="NCBI Taxonomy" id="504798"/>
    <lineage>
        <taxon>Bacteria</taxon>
        <taxon>Bacillati</taxon>
        <taxon>Actinomycetota</taxon>
        <taxon>Actinomycetes</taxon>
        <taxon>Pseudonocardiales</taxon>
        <taxon>Pseudonocardiaceae</taxon>
        <taxon>Actinokineospora</taxon>
    </lineage>
</organism>
<dbReference type="CDD" id="cd00751">
    <property type="entry name" value="thiolase"/>
    <property type="match status" value="1"/>
</dbReference>
<dbReference type="STRING" id="504798.SAMN05421871_1021"/>
<dbReference type="EMBL" id="FNJB01000003">
    <property type="protein sequence ID" value="SDO41961.1"/>
    <property type="molecule type" value="Genomic_DNA"/>
</dbReference>
<accession>A0A1H0JF35</accession>
<dbReference type="InterPro" id="IPR020616">
    <property type="entry name" value="Thiolase_N"/>
</dbReference>
<dbReference type="PANTHER" id="PTHR43365">
    <property type="entry name" value="BLR7806 PROTEIN"/>
    <property type="match status" value="1"/>
</dbReference>
<evidence type="ECO:0000313" key="7">
    <source>
        <dbReference type="EMBL" id="SDO41961.1"/>
    </source>
</evidence>
<evidence type="ECO:0000256" key="1">
    <source>
        <dbReference type="ARBA" id="ARBA00010982"/>
    </source>
</evidence>
<keyword evidence="8" id="KW-1185">Reference proteome</keyword>
<dbReference type="Pfam" id="PF00108">
    <property type="entry name" value="Thiolase_N"/>
    <property type="match status" value="1"/>
</dbReference>
<dbReference type="AlphaFoldDB" id="A0A1H0JF35"/>
<keyword evidence="2 4" id="KW-0808">Transferase</keyword>
<comment type="similarity">
    <text evidence="1 4">Belongs to the thiolase-like superfamily. Thiolase family.</text>
</comment>
<dbReference type="SUPFAM" id="SSF53901">
    <property type="entry name" value="Thiolase-like"/>
    <property type="match status" value="2"/>
</dbReference>
<evidence type="ECO:0000313" key="8">
    <source>
        <dbReference type="Proteomes" id="UP000199651"/>
    </source>
</evidence>
<keyword evidence="3 4" id="KW-0012">Acyltransferase</keyword>
<dbReference type="Gene3D" id="3.40.47.10">
    <property type="match status" value="2"/>
</dbReference>
<dbReference type="PANTHER" id="PTHR43365:SF1">
    <property type="entry name" value="ACETYL-COA C-ACYLTRANSFERASE"/>
    <property type="match status" value="1"/>
</dbReference>
<gene>
    <name evidence="7" type="ORF">SAMN05192558_10352</name>
</gene>
<dbReference type="NCBIfam" id="TIGR01930">
    <property type="entry name" value="AcCoA-C-Actrans"/>
    <property type="match status" value="1"/>
</dbReference>
<feature type="domain" description="Thiolase N-terminal" evidence="5">
    <location>
        <begin position="6"/>
        <end position="222"/>
    </location>
</feature>
<evidence type="ECO:0000256" key="2">
    <source>
        <dbReference type="ARBA" id="ARBA00022679"/>
    </source>
</evidence>
<name>A0A1H0JF35_9PSEU</name>
<dbReference type="InterPro" id="IPR016039">
    <property type="entry name" value="Thiolase-like"/>
</dbReference>
<proteinExistence type="inferred from homology"/>
<dbReference type="OrthoDB" id="4440515at2"/>
<dbReference type="RefSeq" id="WP_091371565.1">
    <property type="nucleotide sequence ID" value="NZ_FNDV01000002.1"/>
</dbReference>
<protein>
    <submittedName>
        <fullName evidence="7">Acetyl-CoA C-acetyltransferase</fullName>
    </submittedName>
</protein>
<dbReference type="Pfam" id="PF02803">
    <property type="entry name" value="Thiolase_C"/>
    <property type="match status" value="1"/>
</dbReference>